<organism evidence="6 7">
    <name type="scientific">Acetobacter nitrogenifigens DSM 23921 = NBRC 105050</name>
    <dbReference type="NCBI Taxonomy" id="1120919"/>
    <lineage>
        <taxon>Bacteria</taxon>
        <taxon>Pseudomonadati</taxon>
        <taxon>Pseudomonadota</taxon>
        <taxon>Alphaproteobacteria</taxon>
        <taxon>Acetobacterales</taxon>
        <taxon>Acetobacteraceae</taxon>
        <taxon>Acetobacter</taxon>
    </lineage>
</organism>
<comment type="similarity">
    <text evidence="1">Belongs to the LysR transcriptional regulatory family.</text>
</comment>
<dbReference type="PANTHER" id="PTHR30537">
    <property type="entry name" value="HTH-TYPE TRANSCRIPTIONAL REGULATOR"/>
    <property type="match status" value="1"/>
</dbReference>
<dbReference type="InterPro" id="IPR000847">
    <property type="entry name" value="LysR_HTH_N"/>
</dbReference>
<reference evidence="6 7" key="1">
    <citation type="submission" date="2019-07" db="EMBL/GenBank/DDBJ databases">
        <title>Whole genome shotgun sequence of Acetobacter nitrogenifigens NBRC 105050.</title>
        <authorList>
            <person name="Hosoyama A."/>
            <person name="Uohara A."/>
            <person name="Ohji S."/>
            <person name="Ichikawa N."/>
        </authorList>
    </citation>
    <scope>NUCLEOTIDE SEQUENCE [LARGE SCALE GENOMIC DNA]</scope>
    <source>
        <strain evidence="6 7">NBRC 105050</strain>
    </source>
</reference>
<dbReference type="Pfam" id="PF00126">
    <property type="entry name" value="HTH_1"/>
    <property type="match status" value="1"/>
</dbReference>
<dbReference type="RefSeq" id="WP_035376394.1">
    <property type="nucleotide sequence ID" value="NZ_AUBI01000005.1"/>
</dbReference>
<keyword evidence="3" id="KW-0238">DNA-binding</keyword>
<proteinExistence type="inferred from homology"/>
<dbReference type="GO" id="GO:0003700">
    <property type="term" value="F:DNA-binding transcription factor activity"/>
    <property type="evidence" value="ECO:0007669"/>
    <property type="project" value="InterPro"/>
</dbReference>
<protein>
    <submittedName>
        <fullName evidence="6">Transcriptional regulator</fullName>
    </submittedName>
</protein>
<gene>
    <name evidence="6" type="ORF">ANI02nite_09290</name>
</gene>
<dbReference type="Gene3D" id="3.40.190.290">
    <property type="match status" value="1"/>
</dbReference>
<keyword evidence="7" id="KW-1185">Reference proteome</keyword>
<dbReference type="PROSITE" id="PS50931">
    <property type="entry name" value="HTH_LYSR"/>
    <property type="match status" value="1"/>
</dbReference>
<dbReference type="SUPFAM" id="SSF53850">
    <property type="entry name" value="Periplasmic binding protein-like II"/>
    <property type="match status" value="1"/>
</dbReference>
<keyword evidence="4" id="KW-0804">Transcription</keyword>
<evidence type="ECO:0000313" key="6">
    <source>
        <dbReference type="EMBL" id="GEN59045.1"/>
    </source>
</evidence>
<dbReference type="SUPFAM" id="SSF46785">
    <property type="entry name" value="Winged helix' DNA-binding domain"/>
    <property type="match status" value="1"/>
</dbReference>
<accession>A0A511X801</accession>
<comment type="caution">
    <text evidence="6">The sequence shown here is derived from an EMBL/GenBank/DDBJ whole genome shotgun (WGS) entry which is preliminary data.</text>
</comment>
<dbReference type="Gene3D" id="1.10.10.10">
    <property type="entry name" value="Winged helix-like DNA-binding domain superfamily/Winged helix DNA-binding domain"/>
    <property type="match status" value="1"/>
</dbReference>
<dbReference type="InterPro" id="IPR005119">
    <property type="entry name" value="LysR_subst-bd"/>
</dbReference>
<dbReference type="InterPro" id="IPR036388">
    <property type="entry name" value="WH-like_DNA-bd_sf"/>
</dbReference>
<dbReference type="Proteomes" id="UP000321635">
    <property type="component" value="Unassembled WGS sequence"/>
</dbReference>
<dbReference type="GO" id="GO:0006351">
    <property type="term" value="P:DNA-templated transcription"/>
    <property type="evidence" value="ECO:0007669"/>
    <property type="project" value="TreeGrafter"/>
</dbReference>
<dbReference type="PANTHER" id="PTHR30537:SF3">
    <property type="entry name" value="TRANSCRIPTIONAL REGULATORY PROTEIN"/>
    <property type="match status" value="1"/>
</dbReference>
<evidence type="ECO:0000259" key="5">
    <source>
        <dbReference type="PROSITE" id="PS50931"/>
    </source>
</evidence>
<evidence type="ECO:0000313" key="7">
    <source>
        <dbReference type="Proteomes" id="UP000321635"/>
    </source>
</evidence>
<keyword evidence="2" id="KW-0805">Transcription regulation</keyword>
<dbReference type="InterPro" id="IPR058163">
    <property type="entry name" value="LysR-type_TF_proteobact-type"/>
</dbReference>
<evidence type="ECO:0000256" key="4">
    <source>
        <dbReference type="ARBA" id="ARBA00023163"/>
    </source>
</evidence>
<evidence type="ECO:0000256" key="1">
    <source>
        <dbReference type="ARBA" id="ARBA00009437"/>
    </source>
</evidence>
<evidence type="ECO:0000256" key="3">
    <source>
        <dbReference type="ARBA" id="ARBA00023125"/>
    </source>
</evidence>
<dbReference type="Pfam" id="PF03466">
    <property type="entry name" value="LysR_substrate"/>
    <property type="match status" value="1"/>
</dbReference>
<sequence length="301" mass="33167">MTMKRGLDWRDLQYFHAVARAGSLSVAGRTLGVDHATVGRHIQSLEQAMGVSLFERHLRGYALTRHGERLLASVEAMNREAGRLAENAPAGGLSGTVRISALEGIGNFFLASRIGKLIEGNPHLTVEMVTIQQIVTLSRHQADILITLHVPPGERFSATPLTDYRLFVYGSPDYIARNPPIRTTADLAHHVFAGYVDELLFTRGLDYLEELGVPLKSVRIQNSSLHAQMEAACSGICLAVLPAFIAAERPSLVRILPGDAALTRTYWLITRSREQDAPRIRRICELLRAEVEAARAVFLGE</sequence>
<dbReference type="GO" id="GO:0043565">
    <property type="term" value="F:sequence-specific DNA binding"/>
    <property type="evidence" value="ECO:0007669"/>
    <property type="project" value="TreeGrafter"/>
</dbReference>
<dbReference type="EMBL" id="BJYF01000005">
    <property type="protein sequence ID" value="GEN59045.1"/>
    <property type="molecule type" value="Genomic_DNA"/>
</dbReference>
<dbReference type="STRING" id="1120919.GCA_000429165_01690"/>
<dbReference type="AlphaFoldDB" id="A0A511X801"/>
<feature type="domain" description="HTH lysR-type" evidence="5">
    <location>
        <begin position="7"/>
        <end position="64"/>
    </location>
</feature>
<dbReference type="OrthoDB" id="7333438at2"/>
<evidence type="ECO:0000256" key="2">
    <source>
        <dbReference type="ARBA" id="ARBA00023015"/>
    </source>
</evidence>
<dbReference type="InterPro" id="IPR036390">
    <property type="entry name" value="WH_DNA-bd_sf"/>
</dbReference>
<name>A0A511X801_9PROT</name>